<evidence type="ECO:0000313" key="1">
    <source>
        <dbReference type="EMBL" id="KIY53342.1"/>
    </source>
</evidence>
<name>A0A0D7AP52_9AGAR</name>
<accession>A0A0D7AP52</accession>
<evidence type="ECO:0000313" key="2">
    <source>
        <dbReference type="Proteomes" id="UP000054144"/>
    </source>
</evidence>
<reference evidence="1 2" key="1">
    <citation type="journal article" date="2015" name="Fungal Genet. Biol.">
        <title>Evolution of novel wood decay mechanisms in Agaricales revealed by the genome sequences of Fistulina hepatica and Cylindrobasidium torrendii.</title>
        <authorList>
            <person name="Floudas D."/>
            <person name="Held B.W."/>
            <person name="Riley R."/>
            <person name="Nagy L.G."/>
            <person name="Koehler G."/>
            <person name="Ransdell A.S."/>
            <person name="Younus H."/>
            <person name="Chow J."/>
            <person name="Chiniquy J."/>
            <person name="Lipzen A."/>
            <person name="Tritt A."/>
            <person name="Sun H."/>
            <person name="Haridas S."/>
            <person name="LaButti K."/>
            <person name="Ohm R.A."/>
            <person name="Kues U."/>
            <person name="Blanchette R.A."/>
            <person name="Grigoriev I.V."/>
            <person name="Minto R.E."/>
            <person name="Hibbett D.S."/>
        </authorList>
    </citation>
    <scope>NUCLEOTIDE SEQUENCE [LARGE SCALE GENOMIC DNA]</scope>
    <source>
        <strain evidence="1 2">ATCC 64428</strain>
    </source>
</reference>
<keyword evidence="2" id="KW-1185">Reference proteome</keyword>
<dbReference type="AlphaFoldDB" id="A0A0D7AP52"/>
<organism evidence="1 2">
    <name type="scientific">Fistulina hepatica ATCC 64428</name>
    <dbReference type="NCBI Taxonomy" id="1128425"/>
    <lineage>
        <taxon>Eukaryota</taxon>
        <taxon>Fungi</taxon>
        <taxon>Dikarya</taxon>
        <taxon>Basidiomycota</taxon>
        <taxon>Agaricomycotina</taxon>
        <taxon>Agaricomycetes</taxon>
        <taxon>Agaricomycetidae</taxon>
        <taxon>Agaricales</taxon>
        <taxon>Fistulinaceae</taxon>
        <taxon>Fistulina</taxon>
    </lineage>
</organism>
<sequence>MQKRMASTSDLKHRTQSRSLELHVPDVVVAREWQFNSISYVDKKHPLIHNSDVNTPRAAAVLEEFMTVWRSMPPVVPDDPHQNLGTTAVWATRVHGRSVVELKVGVAMAAVLEGTPNSANGTDRPCDMWEPRDNAKMGVVRPCSTHFSAGRTPDRLRCIFSLEPADSRFAESGGRAGRRCSLKTVLESMIAGSRTHMANDTVHRAGEEPARYSVVKRTFCATFLSFYGARVGGSQLKEVQEGE</sequence>
<gene>
    <name evidence="1" type="ORF">FISHEDRAFT_55211</name>
</gene>
<dbReference type="EMBL" id="KN881618">
    <property type="protein sequence ID" value="KIY53342.1"/>
    <property type="molecule type" value="Genomic_DNA"/>
</dbReference>
<protein>
    <submittedName>
        <fullName evidence="1">Uncharacterized protein</fullName>
    </submittedName>
</protein>
<proteinExistence type="predicted"/>
<dbReference type="Proteomes" id="UP000054144">
    <property type="component" value="Unassembled WGS sequence"/>
</dbReference>